<dbReference type="SUPFAM" id="SSF55486">
    <property type="entry name" value="Metalloproteases ('zincins'), catalytic domain"/>
    <property type="match status" value="1"/>
</dbReference>
<dbReference type="Gene3D" id="3.30.2010.20">
    <property type="match status" value="1"/>
</dbReference>
<evidence type="ECO:0000313" key="3">
    <source>
        <dbReference type="Proteomes" id="UP000006415"/>
    </source>
</evidence>
<dbReference type="AlphaFoldDB" id="J0LP24"/>
<keyword evidence="3" id="KW-1185">Reference proteome</keyword>
<organism evidence="2 3">
    <name type="scientific">Scardovia wiggsiae F0424</name>
    <dbReference type="NCBI Taxonomy" id="857290"/>
    <lineage>
        <taxon>Bacteria</taxon>
        <taxon>Bacillati</taxon>
        <taxon>Actinomycetota</taxon>
        <taxon>Actinomycetes</taxon>
        <taxon>Bifidobacteriales</taxon>
        <taxon>Bifidobacteriaceae</taxon>
        <taxon>Scardovia</taxon>
    </lineage>
</organism>
<accession>J0LP24</accession>
<dbReference type="Proteomes" id="UP000006415">
    <property type="component" value="Unassembled WGS sequence"/>
</dbReference>
<dbReference type="CDD" id="cd12954">
    <property type="entry name" value="MMP_TTHA0227_like_1"/>
    <property type="match status" value="1"/>
</dbReference>
<dbReference type="EMBL" id="AGZS01000001">
    <property type="protein sequence ID" value="EJD65562.1"/>
    <property type="molecule type" value="Genomic_DNA"/>
</dbReference>
<name>J0LP24_9BIFI</name>
<comment type="caution">
    <text evidence="2">The sequence shown here is derived from an EMBL/GenBank/DDBJ whole genome shotgun (WGS) entry which is preliminary data.</text>
</comment>
<sequence>MILPWIGYHRRMNGTPLPHPGHTEDPSPDASEPRPWEARRYRDPHGRGPRQPQFGRHLPHYRTRAGLFDSVVAAQLKRLAAGWPDLIASTEFLVEDVPAANLVPWEEPAVQFSVSYAAGHDEPARIILYRLPIQSATRNRIELEYIVHDEIVRQLAGLSGKSPEDIDPDPLF</sequence>
<dbReference type="eggNOG" id="COG3824">
    <property type="taxonomic scope" value="Bacteria"/>
</dbReference>
<proteinExistence type="predicted"/>
<feature type="region of interest" description="Disordered" evidence="1">
    <location>
        <begin position="16"/>
        <end position="56"/>
    </location>
</feature>
<feature type="compositionally biased region" description="Basic and acidic residues" evidence="1">
    <location>
        <begin position="21"/>
        <end position="46"/>
    </location>
</feature>
<dbReference type="InterPro" id="IPR038555">
    <property type="entry name" value="Zincin_1_sf"/>
</dbReference>
<evidence type="ECO:0000313" key="2">
    <source>
        <dbReference type="EMBL" id="EJD65562.1"/>
    </source>
</evidence>
<dbReference type="HOGENOM" id="CLU_118049_0_0_11"/>
<gene>
    <name evidence="2" type="ORF">HMPREF9156_00326</name>
</gene>
<evidence type="ECO:0000256" key="1">
    <source>
        <dbReference type="SAM" id="MobiDB-lite"/>
    </source>
</evidence>
<reference evidence="2 3" key="1">
    <citation type="submission" date="2012-01" db="EMBL/GenBank/DDBJ databases">
        <title>The Genome Sequence of Scardovia wiggsiae F0424.</title>
        <authorList>
            <consortium name="The Broad Institute Genome Sequencing Platform"/>
            <person name="Earl A."/>
            <person name="Ward D."/>
            <person name="Feldgarden M."/>
            <person name="Gevers D."/>
            <person name="Izard J."/>
            <person name="Ganesan A."/>
            <person name="Baranova O.V."/>
            <person name="Blanton J.M."/>
            <person name="Tanner A.C."/>
            <person name="Mathney J."/>
            <person name="Dewhirst F.E."/>
            <person name="Young S.K."/>
            <person name="Zeng Q."/>
            <person name="Gargeya S."/>
            <person name="Fitzgerald M."/>
            <person name="Haas B."/>
            <person name="Abouelleil A."/>
            <person name="Alvarado L."/>
            <person name="Arachchi H.M."/>
            <person name="Berlin A."/>
            <person name="Chapman S.B."/>
            <person name="Gearin G."/>
            <person name="Goldberg J."/>
            <person name="Griggs A."/>
            <person name="Gujja S."/>
            <person name="Hansen M."/>
            <person name="Heiman D."/>
            <person name="Howarth C."/>
            <person name="Larimer J."/>
            <person name="Lui A."/>
            <person name="MacDonald P.J.P."/>
            <person name="McCowen C."/>
            <person name="Montmayeur A."/>
            <person name="Murphy C."/>
            <person name="Neiman D."/>
            <person name="Pearson M."/>
            <person name="Priest M."/>
            <person name="Roberts A."/>
            <person name="Saif S."/>
            <person name="Shea T."/>
            <person name="Sisk P."/>
            <person name="Stolte C."/>
            <person name="Sykes S."/>
            <person name="Wortman J."/>
            <person name="Nusbaum C."/>
            <person name="Birren B."/>
        </authorList>
    </citation>
    <scope>NUCLEOTIDE SEQUENCE [LARGE SCALE GENOMIC DNA]</scope>
    <source>
        <strain evidence="2 3">F0424</strain>
    </source>
</reference>
<dbReference type="STRING" id="857290.HMPREF9156_00326"/>
<dbReference type="Pfam" id="PF06262">
    <property type="entry name" value="Zincin_1"/>
    <property type="match status" value="1"/>
</dbReference>
<protein>
    <submittedName>
        <fullName evidence="2">Uncharacterized protein</fullName>
    </submittedName>
</protein>
<dbReference type="InterPro" id="IPR010428">
    <property type="entry name" value="Zincin_1"/>
</dbReference>